<dbReference type="KEGG" id="abaw:D5400_12555"/>
<dbReference type="OrthoDB" id="7864318at2"/>
<dbReference type="InterPro" id="IPR036388">
    <property type="entry name" value="WH-like_DNA-bd_sf"/>
</dbReference>
<evidence type="ECO:0000313" key="2">
    <source>
        <dbReference type="EMBL" id="AZN71995.1"/>
    </source>
</evidence>
<evidence type="ECO:0008006" key="4">
    <source>
        <dbReference type="Google" id="ProtNLM"/>
    </source>
</evidence>
<dbReference type="Gene3D" id="1.10.10.10">
    <property type="entry name" value="Winged helix-like DNA-binding domain superfamily/Winged helix DNA-binding domain"/>
    <property type="match status" value="1"/>
</dbReference>
<protein>
    <recommendedName>
        <fullName evidence="4">Helix-turn-helix domain-containing protein</fullName>
    </recommendedName>
</protein>
<dbReference type="AlphaFoldDB" id="A0A3S9B4U9"/>
<sequence>MSARLLGLGFGCDMGTPCRKLILLKLIDACDDDGSRIFPAVATIARAAQCSTRQVQRELSTMVDIGLLAIVRAGGCGPKSTREYAMDLAVLRRIEADGWNAVSAQTPANKGDMVSPLADDDDAPKGDMGDTPRVTPATDKGDSHCHPTPPYPSKDPSEREARERGIDSDLEGQDEGEAVQVDSPKADEPKAGDRPGTADFEKRVMRLCNGRGFDAGPWKNWDTSSPGHVARQFAKLTVDERLEAERWRDAYLRDVERRKKQPIPIANYLRDKLWNGLDPKILERAEKAALAAKGHAPNDQAAPFGKAWGAFRFINLLKPHGPLPRPSLFIQTMIERGGDEGESYRLQHLATHGWPLVNRMHTAAAQGRGWQVDAAALALGESFEKVRSGSAEWEAWRALHERRGWPWLPDGPDWIWMPAGDDPDTAMAEFENAVKAKDADDDDEAA</sequence>
<dbReference type="RefSeq" id="WP_126010311.1">
    <property type="nucleotide sequence ID" value="NZ_CP032509.1"/>
</dbReference>
<dbReference type="EMBL" id="CP032509">
    <property type="protein sequence ID" value="AZN71995.1"/>
    <property type="molecule type" value="Genomic_DNA"/>
</dbReference>
<feature type="region of interest" description="Disordered" evidence="1">
    <location>
        <begin position="103"/>
        <end position="200"/>
    </location>
</feature>
<evidence type="ECO:0000256" key="1">
    <source>
        <dbReference type="SAM" id="MobiDB-lite"/>
    </source>
</evidence>
<feature type="compositionally biased region" description="Basic and acidic residues" evidence="1">
    <location>
        <begin position="155"/>
        <end position="167"/>
    </location>
</feature>
<feature type="compositionally biased region" description="Basic and acidic residues" evidence="1">
    <location>
        <begin position="184"/>
        <end position="193"/>
    </location>
</feature>
<feature type="compositionally biased region" description="Acidic residues" evidence="1">
    <location>
        <begin position="168"/>
        <end position="177"/>
    </location>
</feature>
<reference evidence="2 3" key="1">
    <citation type="submission" date="2018-09" db="EMBL/GenBank/DDBJ databases">
        <title>Marinorhizobium profundi gen. nov., sp. nov., isolated from a deep-sea sediment sample from the New Britain Trench and proposal of Marinorhizobiaceae fam. nov. in the order Rhizobiales of the class Alphaproteobacteria.</title>
        <authorList>
            <person name="Cao J."/>
        </authorList>
    </citation>
    <scope>NUCLEOTIDE SEQUENCE [LARGE SCALE GENOMIC DNA]</scope>
    <source>
        <strain evidence="2 3">WS11</strain>
    </source>
</reference>
<proteinExistence type="predicted"/>
<keyword evidence="3" id="KW-1185">Reference proteome</keyword>
<name>A0A3S9B4U9_9HYPH</name>
<dbReference type="Proteomes" id="UP000268192">
    <property type="component" value="Chromosome"/>
</dbReference>
<evidence type="ECO:0000313" key="3">
    <source>
        <dbReference type="Proteomes" id="UP000268192"/>
    </source>
</evidence>
<organism evidence="2 3">
    <name type="scientific">Georhizobium profundi</name>
    <dbReference type="NCBI Taxonomy" id="2341112"/>
    <lineage>
        <taxon>Bacteria</taxon>
        <taxon>Pseudomonadati</taxon>
        <taxon>Pseudomonadota</taxon>
        <taxon>Alphaproteobacteria</taxon>
        <taxon>Hyphomicrobiales</taxon>
        <taxon>Rhizobiaceae</taxon>
        <taxon>Georhizobium</taxon>
    </lineage>
</organism>
<gene>
    <name evidence="2" type="ORF">D5400_12555</name>
</gene>
<accession>A0A3S9B4U9</accession>